<evidence type="ECO:0000256" key="2">
    <source>
        <dbReference type="ARBA" id="ARBA00007430"/>
    </source>
</evidence>
<evidence type="ECO:0000313" key="8">
    <source>
        <dbReference type="EMBL" id="EAZ87902.1"/>
    </source>
</evidence>
<accession>A3J046</accession>
<feature type="transmembrane region" description="Helical" evidence="7">
    <location>
        <begin position="273"/>
        <end position="293"/>
    </location>
</feature>
<dbReference type="AlphaFoldDB" id="A3J046"/>
<feature type="transmembrane region" description="Helical" evidence="7">
    <location>
        <begin position="240"/>
        <end position="261"/>
    </location>
</feature>
<reference evidence="8 9" key="1">
    <citation type="submission" date="2007-03" db="EMBL/GenBank/DDBJ databases">
        <authorList>
            <person name="Stal L."/>
            <person name="Ferriera S."/>
            <person name="Johnson J."/>
            <person name="Kravitz S."/>
            <person name="Beeson K."/>
            <person name="Sutton G."/>
            <person name="Rogers Y.-H."/>
            <person name="Friedman R."/>
            <person name="Frazier M."/>
            <person name="Venter J.C."/>
        </authorList>
    </citation>
    <scope>NUCLEOTIDE SEQUENCE [LARGE SCALE GENOMIC DNA]</scope>
    <source>
        <strain evidence="8 9">CCY0110</strain>
    </source>
</reference>
<dbReference type="Pfam" id="PF13440">
    <property type="entry name" value="Polysacc_synt_3"/>
    <property type="match status" value="1"/>
</dbReference>
<keyword evidence="5 7" id="KW-1133">Transmembrane helix</keyword>
<comment type="caution">
    <text evidence="8">The sequence shown here is derived from an EMBL/GenBank/DDBJ whole genome shotgun (WGS) entry which is preliminary data.</text>
</comment>
<dbReference type="PANTHER" id="PTHR30250">
    <property type="entry name" value="PST FAMILY PREDICTED COLANIC ACID TRANSPORTER"/>
    <property type="match status" value="1"/>
</dbReference>
<proteinExistence type="inferred from homology"/>
<feature type="transmembrane region" description="Helical" evidence="7">
    <location>
        <begin position="213"/>
        <end position="234"/>
    </location>
</feature>
<evidence type="ECO:0000256" key="5">
    <source>
        <dbReference type="ARBA" id="ARBA00022989"/>
    </source>
</evidence>
<evidence type="ECO:0000256" key="7">
    <source>
        <dbReference type="SAM" id="Phobius"/>
    </source>
</evidence>
<evidence type="ECO:0000256" key="3">
    <source>
        <dbReference type="ARBA" id="ARBA00022475"/>
    </source>
</evidence>
<keyword evidence="9" id="KW-1185">Reference proteome</keyword>
<evidence type="ECO:0000313" key="9">
    <source>
        <dbReference type="Proteomes" id="UP000003781"/>
    </source>
</evidence>
<protein>
    <recommendedName>
        <fullName evidence="10">Polysaccharide biosynthesis protein</fullName>
    </recommendedName>
</protein>
<dbReference type="GO" id="GO:0005886">
    <property type="term" value="C:plasma membrane"/>
    <property type="evidence" value="ECO:0007669"/>
    <property type="project" value="UniProtKB-SubCell"/>
</dbReference>
<comment type="similarity">
    <text evidence="2">Belongs to the polysaccharide synthase family.</text>
</comment>
<sequence>KLTLLQLGVQVITLTIMIVWAYFQRSIWALVVGNLISSLVNMIISHRLDSKVSNRFVWDKESIKEISSFGRWIFVSTAMTFLASQGDRLMLGKIFSLEMLGIYMIAFTLSSIPRQLMMSLNSSVIFPLISQKQQELEKKELRNRILNKRKYILFILGCCVTILFTSGDWIIFSLYDSRYHNAGWMLSILSLGIWPIVLHGTINPVLLALAKPYYVAFGNFLKVLYIIILVPLGYSFMKVLGVVIVIAANDIVPYLAVNYGLYKEGFPCLKQDFQATSILVIIIFLISLFRYYLGLGLPFDNVIS</sequence>
<keyword evidence="6 7" id="KW-0472">Membrane</keyword>
<evidence type="ECO:0008006" key="10">
    <source>
        <dbReference type="Google" id="ProtNLM"/>
    </source>
</evidence>
<feature type="transmembrane region" description="Helical" evidence="7">
    <location>
        <begin position="92"/>
        <end position="112"/>
    </location>
</feature>
<dbReference type="PANTHER" id="PTHR30250:SF10">
    <property type="entry name" value="LIPOPOLYSACCHARIDE BIOSYNTHESIS PROTEIN WZXC"/>
    <property type="match status" value="1"/>
</dbReference>
<feature type="transmembrane region" description="Helical" evidence="7">
    <location>
        <begin position="7"/>
        <end position="23"/>
    </location>
</feature>
<dbReference type="EMBL" id="AAXW01000159">
    <property type="protein sequence ID" value="EAZ87902.1"/>
    <property type="molecule type" value="Genomic_DNA"/>
</dbReference>
<dbReference type="OrthoDB" id="9770347at2"/>
<feature type="transmembrane region" description="Helical" evidence="7">
    <location>
        <begin position="29"/>
        <end position="48"/>
    </location>
</feature>
<evidence type="ECO:0000256" key="1">
    <source>
        <dbReference type="ARBA" id="ARBA00004651"/>
    </source>
</evidence>
<comment type="subcellular location">
    <subcellularLocation>
        <location evidence="1">Cell membrane</location>
        <topology evidence="1">Multi-pass membrane protein</topology>
    </subcellularLocation>
</comment>
<evidence type="ECO:0000256" key="6">
    <source>
        <dbReference type="ARBA" id="ARBA00023136"/>
    </source>
</evidence>
<feature type="transmembrane region" description="Helical" evidence="7">
    <location>
        <begin position="151"/>
        <end position="172"/>
    </location>
</feature>
<keyword evidence="3" id="KW-1003">Cell membrane</keyword>
<feature type="transmembrane region" description="Helical" evidence="7">
    <location>
        <begin position="184"/>
        <end position="206"/>
    </location>
</feature>
<dbReference type="Proteomes" id="UP000003781">
    <property type="component" value="Unassembled WGS sequence"/>
</dbReference>
<name>A3J046_9CHRO</name>
<dbReference type="eggNOG" id="COG2244">
    <property type="taxonomic scope" value="Bacteria"/>
</dbReference>
<feature type="non-terminal residue" evidence="8">
    <location>
        <position position="1"/>
    </location>
</feature>
<gene>
    <name evidence="8" type="ORF">CY0110_07304</name>
</gene>
<dbReference type="RefSeq" id="WP_008279011.1">
    <property type="nucleotide sequence ID" value="NZ_AAXW01000159.1"/>
</dbReference>
<dbReference type="InterPro" id="IPR050833">
    <property type="entry name" value="Poly_Biosynth_Transport"/>
</dbReference>
<keyword evidence="4 7" id="KW-0812">Transmembrane</keyword>
<organism evidence="8 9">
    <name type="scientific">Crocosphaera chwakensis CCY0110</name>
    <dbReference type="NCBI Taxonomy" id="391612"/>
    <lineage>
        <taxon>Bacteria</taxon>
        <taxon>Bacillati</taxon>
        <taxon>Cyanobacteriota</taxon>
        <taxon>Cyanophyceae</taxon>
        <taxon>Oscillatoriophycideae</taxon>
        <taxon>Chroococcales</taxon>
        <taxon>Aphanothecaceae</taxon>
        <taxon>Crocosphaera</taxon>
        <taxon>Crocosphaera chwakensis</taxon>
    </lineage>
</organism>
<evidence type="ECO:0000256" key="4">
    <source>
        <dbReference type="ARBA" id="ARBA00022692"/>
    </source>
</evidence>